<evidence type="ECO:0000259" key="2">
    <source>
        <dbReference type="PROSITE" id="PS51462"/>
    </source>
</evidence>
<proteinExistence type="predicted"/>
<dbReference type="PROSITE" id="PS51462">
    <property type="entry name" value="NUDIX"/>
    <property type="match status" value="1"/>
</dbReference>
<dbReference type="GO" id="GO:0016787">
    <property type="term" value="F:hydrolase activity"/>
    <property type="evidence" value="ECO:0007669"/>
    <property type="project" value="UniProtKB-KW"/>
</dbReference>
<dbReference type="InterPro" id="IPR015797">
    <property type="entry name" value="NUDIX_hydrolase-like_dom_sf"/>
</dbReference>
<dbReference type="Gene3D" id="3.90.79.10">
    <property type="entry name" value="Nucleoside Triphosphate Pyrophosphohydrolase"/>
    <property type="match status" value="1"/>
</dbReference>
<gene>
    <name evidence="3" type="ORF">CGZ94_07485</name>
</gene>
<sequence>MTTLVAGDAQQQELRDRFLAHLDAHPTDGWLRDCAGAHLTASSLICSPGGDRVLLVHHRKLGRWLQTGGHLEPADPSLAAAALREATEESGLPGLQLLPGIVHLDAHQVPCGPVRPCWHLDVRHLVLADPDRQPPGSAESTAVGWFDADDLPTDEPSVVRLVRAARARLAAQDPAAARPSTQPAR</sequence>
<evidence type="ECO:0000256" key="1">
    <source>
        <dbReference type="SAM" id="MobiDB-lite"/>
    </source>
</evidence>
<feature type="region of interest" description="Disordered" evidence="1">
    <location>
        <begin position="130"/>
        <end position="149"/>
    </location>
</feature>
<keyword evidence="3" id="KW-0378">Hydrolase</keyword>
<dbReference type="OrthoDB" id="129709at2"/>
<organism evidence="3 4">
    <name type="scientific">Enemella evansiae</name>
    <dbReference type="NCBI Taxonomy" id="2016499"/>
    <lineage>
        <taxon>Bacteria</taxon>
        <taxon>Bacillati</taxon>
        <taxon>Actinomycetota</taxon>
        <taxon>Actinomycetes</taxon>
        <taxon>Propionibacteriales</taxon>
        <taxon>Propionibacteriaceae</taxon>
        <taxon>Enemella</taxon>
    </lineage>
</organism>
<reference evidence="3 4" key="1">
    <citation type="submission" date="2017-07" db="EMBL/GenBank/DDBJ databases">
        <title>Draft whole genome sequences of clinical Proprionibacteriaceae strains.</title>
        <authorList>
            <person name="Bernier A.-M."/>
            <person name="Bernard K."/>
            <person name="Domingo M.-C."/>
        </authorList>
    </citation>
    <scope>NUCLEOTIDE SEQUENCE [LARGE SCALE GENOMIC DNA]</scope>
    <source>
        <strain evidence="3 4">NML 030167</strain>
    </source>
</reference>
<dbReference type="Proteomes" id="UP000215896">
    <property type="component" value="Unassembled WGS sequence"/>
</dbReference>
<dbReference type="AlphaFoldDB" id="A0A255GG64"/>
<dbReference type="Pfam" id="PF00293">
    <property type="entry name" value="NUDIX"/>
    <property type="match status" value="1"/>
</dbReference>
<dbReference type="SUPFAM" id="SSF55811">
    <property type="entry name" value="Nudix"/>
    <property type="match status" value="1"/>
</dbReference>
<keyword evidence="4" id="KW-1185">Reference proteome</keyword>
<protein>
    <submittedName>
        <fullName evidence="3">NUDIX hydrolase</fullName>
    </submittedName>
</protein>
<dbReference type="CDD" id="cd03674">
    <property type="entry name" value="NUDIX_Hydrolase"/>
    <property type="match status" value="1"/>
</dbReference>
<feature type="domain" description="Nudix hydrolase" evidence="2">
    <location>
        <begin position="36"/>
        <end position="169"/>
    </location>
</feature>
<name>A0A255GG64_9ACTN</name>
<comment type="caution">
    <text evidence="3">The sequence shown here is derived from an EMBL/GenBank/DDBJ whole genome shotgun (WGS) entry which is preliminary data.</text>
</comment>
<evidence type="ECO:0000313" key="4">
    <source>
        <dbReference type="Proteomes" id="UP000215896"/>
    </source>
</evidence>
<evidence type="ECO:0000313" key="3">
    <source>
        <dbReference type="EMBL" id="OYO14815.1"/>
    </source>
</evidence>
<dbReference type="InterPro" id="IPR000086">
    <property type="entry name" value="NUDIX_hydrolase_dom"/>
</dbReference>
<accession>A0A255GG64</accession>
<dbReference type="EMBL" id="NMVO01000012">
    <property type="protein sequence ID" value="OYO14815.1"/>
    <property type="molecule type" value="Genomic_DNA"/>
</dbReference>